<proteinExistence type="predicted"/>
<comment type="caution">
    <text evidence="1">The sequence shown here is derived from an EMBL/GenBank/DDBJ whole genome shotgun (WGS) entry which is preliminary data.</text>
</comment>
<reference evidence="1" key="1">
    <citation type="journal article" date="2019" name="bioRxiv">
        <title>The Genome of the Zebra Mussel, Dreissena polymorpha: A Resource for Invasive Species Research.</title>
        <authorList>
            <person name="McCartney M.A."/>
            <person name="Auch B."/>
            <person name="Kono T."/>
            <person name="Mallez S."/>
            <person name="Zhang Y."/>
            <person name="Obille A."/>
            <person name="Becker A."/>
            <person name="Abrahante J.E."/>
            <person name="Garbe J."/>
            <person name="Badalamenti J.P."/>
            <person name="Herman A."/>
            <person name="Mangelson H."/>
            <person name="Liachko I."/>
            <person name="Sullivan S."/>
            <person name="Sone E.D."/>
            <person name="Koren S."/>
            <person name="Silverstein K.A.T."/>
            <person name="Beckman K.B."/>
            <person name="Gohl D.M."/>
        </authorList>
    </citation>
    <scope>NUCLEOTIDE SEQUENCE</scope>
    <source>
        <strain evidence="1">Duluth1</strain>
        <tissue evidence="1">Whole animal</tissue>
    </source>
</reference>
<evidence type="ECO:0000313" key="2">
    <source>
        <dbReference type="Proteomes" id="UP000828390"/>
    </source>
</evidence>
<name>A0A9D4FDG8_DREPO</name>
<protein>
    <submittedName>
        <fullName evidence="1">Uncharacterized protein</fullName>
    </submittedName>
</protein>
<organism evidence="1 2">
    <name type="scientific">Dreissena polymorpha</name>
    <name type="common">Zebra mussel</name>
    <name type="synonym">Mytilus polymorpha</name>
    <dbReference type="NCBI Taxonomy" id="45954"/>
    <lineage>
        <taxon>Eukaryota</taxon>
        <taxon>Metazoa</taxon>
        <taxon>Spiralia</taxon>
        <taxon>Lophotrochozoa</taxon>
        <taxon>Mollusca</taxon>
        <taxon>Bivalvia</taxon>
        <taxon>Autobranchia</taxon>
        <taxon>Heteroconchia</taxon>
        <taxon>Euheterodonta</taxon>
        <taxon>Imparidentia</taxon>
        <taxon>Neoheterodontei</taxon>
        <taxon>Myida</taxon>
        <taxon>Dreissenoidea</taxon>
        <taxon>Dreissenidae</taxon>
        <taxon>Dreissena</taxon>
    </lineage>
</organism>
<reference evidence="1" key="2">
    <citation type="submission" date="2020-11" db="EMBL/GenBank/DDBJ databases">
        <authorList>
            <person name="McCartney M.A."/>
            <person name="Auch B."/>
            <person name="Kono T."/>
            <person name="Mallez S."/>
            <person name="Becker A."/>
            <person name="Gohl D.M."/>
            <person name="Silverstein K.A.T."/>
            <person name="Koren S."/>
            <person name="Bechman K.B."/>
            <person name="Herman A."/>
            <person name="Abrahante J.E."/>
            <person name="Garbe J."/>
        </authorList>
    </citation>
    <scope>NUCLEOTIDE SEQUENCE</scope>
    <source>
        <strain evidence="1">Duluth1</strain>
        <tissue evidence="1">Whole animal</tissue>
    </source>
</reference>
<dbReference type="Proteomes" id="UP000828390">
    <property type="component" value="Unassembled WGS sequence"/>
</dbReference>
<accession>A0A9D4FDG8</accession>
<dbReference type="EMBL" id="JAIWYP010000007">
    <property type="protein sequence ID" value="KAH3796883.1"/>
    <property type="molecule type" value="Genomic_DNA"/>
</dbReference>
<keyword evidence="2" id="KW-1185">Reference proteome</keyword>
<gene>
    <name evidence="1" type="ORF">DPMN_150460</name>
</gene>
<sequence>MAVEAAKVKLFGDAGNEVSWSSVSPSVGVIASERIDAKNCSDKESLPDFFSGIDEGLSKQMINHAETSQRRRNGRKHLTINIYVWSVVRGRNANACTVVKCRQRRVNV</sequence>
<dbReference type="AlphaFoldDB" id="A0A9D4FDG8"/>
<evidence type="ECO:0000313" key="1">
    <source>
        <dbReference type="EMBL" id="KAH3796883.1"/>
    </source>
</evidence>